<reference evidence="1 2" key="1">
    <citation type="submission" date="2023-07" db="EMBL/GenBank/DDBJ databases">
        <title>Genomic Encyclopedia of Type Strains, Phase IV (KMG-IV): sequencing the most valuable type-strain genomes for metagenomic binning, comparative biology and taxonomic classification.</title>
        <authorList>
            <person name="Goeker M."/>
        </authorList>
    </citation>
    <scope>NUCLEOTIDE SEQUENCE [LARGE SCALE GENOMIC DNA]</scope>
    <source>
        <strain evidence="1 2">DSM 100301</strain>
    </source>
</reference>
<evidence type="ECO:0000313" key="2">
    <source>
        <dbReference type="Proteomes" id="UP001235269"/>
    </source>
</evidence>
<evidence type="ECO:0000313" key="1">
    <source>
        <dbReference type="EMBL" id="MDQ0454384.1"/>
    </source>
</evidence>
<organism evidence="1 2">
    <name type="scientific">Rhizobium paknamense</name>
    <dbReference type="NCBI Taxonomy" id="1206817"/>
    <lineage>
        <taxon>Bacteria</taxon>
        <taxon>Pseudomonadati</taxon>
        <taxon>Pseudomonadota</taxon>
        <taxon>Alphaproteobacteria</taxon>
        <taxon>Hyphomicrobiales</taxon>
        <taxon>Rhizobiaceae</taxon>
        <taxon>Rhizobium/Agrobacterium group</taxon>
        <taxon>Rhizobium</taxon>
    </lineage>
</organism>
<dbReference type="RefSeq" id="WP_307156607.1">
    <property type="nucleotide sequence ID" value="NZ_JAUSWH010000002.1"/>
</dbReference>
<accession>A0ABU0I822</accession>
<dbReference type="Proteomes" id="UP001235269">
    <property type="component" value="Unassembled WGS sequence"/>
</dbReference>
<keyword evidence="2" id="KW-1185">Reference proteome</keyword>
<gene>
    <name evidence="1" type="ORF">QO005_000711</name>
</gene>
<comment type="caution">
    <text evidence="1">The sequence shown here is derived from an EMBL/GenBank/DDBJ whole genome shotgun (WGS) entry which is preliminary data.</text>
</comment>
<protein>
    <submittedName>
        <fullName evidence="1">Uncharacterized protein</fullName>
    </submittedName>
</protein>
<dbReference type="EMBL" id="JAUSWH010000002">
    <property type="protein sequence ID" value="MDQ0454384.1"/>
    <property type="molecule type" value="Genomic_DNA"/>
</dbReference>
<sequence length="61" mass="6708">MKTERPASGHCAEVIRLPGLHERPVTRTAHLLNGLRPASQSAEIIAFPERKDAALPVRRQG</sequence>
<proteinExistence type="predicted"/>
<name>A0ABU0I822_9HYPH</name>